<name>A0AAT9LDN9_9FIRM</name>
<reference evidence="1" key="1">
    <citation type="submission" date="2020-10" db="EMBL/GenBank/DDBJ databases">
        <authorList>
            <person name="Kadnikov V."/>
            <person name="Beletsky A.V."/>
            <person name="Mardanov A.V."/>
            <person name="Karnachuk O.V."/>
            <person name="Ravin N.V."/>
        </authorList>
    </citation>
    <scope>NUCLEOTIDE SEQUENCE</scope>
    <source>
        <strain evidence="1">Bu02</strain>
    </source>
</reference>
<evidence type="ECO:0000313" key="1">
    <source>
        <dbReference type="EMBL" id="QUL99174.1"/>
    </source>
</evidence>
<dbReference type="AlphaFoldDB" id="A0AAT9LDN9"/>
<reference evidence="1" key="2">
    <citation type="journal article" date="2023" name="Biology">
        <title>Prokaryotic Life Associated with Coal-Fire Gas Vents Revealed by Metagenomics.</title>
        <authorList>
            <person name="Kadnikov V.V."/>
            <person name="Mardanov A.V."/>
            <person name="Beletsky A.V."/>
            <person name="Karnachuk O.V."/>
            <person name="Ravin N.V."/>
        </authorList>
    </citation>
    <scope>NUCLEOTIDE SEQUENCE</scope>
    <source>
        <strain evidence="1">Bu02</strain>
    </source>
</reference>
<gene>
    <name evidence="1" type="ORF">IMF26_03710</name>
</gene>
<organism evidence="1">
    <name type="scientific">Candidatus Fermentithermobacillus carboniphilus</name>
    <dbReference type="NCBI Taxonomy" id="3085328"/>
    <lineage>
        <taxon>Bacteria</taxon>
        <taxon>Bacillati</taxon>
        <taxon>Bacillota</taxon>
        <taxon>Candidatus Fermentithermobacillia</taxon>
        <taxon>Candidatus Fermentithermobacillales</taxon>
        <taxon>Candidatus Fermentithermobacillaceae</taxon>
        <taxon>Candidatus Fermentithermobacillus</taxon>
    </lineage>
</organism>
<dbReference type="KEGG" id="fcz:IMF26_03710"/>
<protein>
    <submittedName>
        <fullName evidence="1">Uncharacterized protein</fullName>
    </submittedName>
</protein>
<dbReference type="EMBL" id="CP062796">
    <property type="protein sequence ID" value="QUL99174.1"/>
    <property type="molecule type" value="Genomic_DNA"/>
</dbReference>
<accession>A0AAT9LDN9</accession>
<proteinExistence type="predicted"/>
<sequence>MSQRLLERYVGGVLKGMATVKACGRDEFDPSECDVAVVYAESPTQKIFARKYRELKVIGIRFTIQAAGVRALAHLPPGSRVGVVADHHECANMLLREILDSGVFEPRFVSGAFSDMDSMQVDAFAVAEEMDSILWTKYSGPREKVIVLPRSLFPSSVAEIISAVMHIESQVNLDLALKKSS</sequence>